<feature type="region of interest" description="Disordered" evidence="2">
    <location>
        <begin position="217"/>
        <end position="240"/>
    </location>
</feature>
<evidence type="ECO:0000313" key="6">
    <source>
        <dbReference type="Proteomes" id="UP001342314"/>
    </source>
</evidence>
<dbReference type="CDD" id="cd22386">
    <property type="entry name" value="KH-I_KHDC4_rpt2"/>
    <property type="match status" value="1"/>
</dbReference>
<dbReference type="GO" id="GO:0005634">
    <property type="term" value="C:nucleus"/>
    <property type="evidence" value="ECO:0007669"/>
    <property type="project" value="InterPro"/>
</dbReference>
<comment type="caution">
    <text evidence="5">The sequence shown here is derived from an EMBL/GenBank/DDBJ whole genome shotgun (WGS) entry which is preliminary data.</text>
</comment>
<dbReference type="InterPro" id="IPR047889">
    <property type="entry name" value="KHDC4_KH-I_second"/>
</dbReference>
<dbReference type="PROSITE" id="PS50084">
    <property type="entry name" value="KH_TYPE_1"/>
    <property type="match status" value="1"/>
</dbReference>
<dbReference type="Proteomes" id="UP001342314">
    <property type="component" value="Unassembled WGS sequence"/>
</dbReference>
<dbReference type="Pfam" id="PF23469">
    <property type="entry name" value="KH_12"/>
    <property type="match status" value="1"/>
</dbReference>
<dbReference type="InterPro" id="IPR031121">
    <property type="entry name" value="RIK/BLOM7"/>
</dbReference>
<feature type="compositionally biased region" description="Basic and acidic residues" evidence="2">
    <location>
        <begin position="217"/>
        <end position="233"/>
    </location>
</feature>
<evidence type="ECO:0000259" key="4">
    <source>
        <dbReference type="Pfam" id="PF23469"/>
    </source>
</evidence>
<dbReference type="SUPFAM" id="SSF54791">
    <property type="entry name" value="Eukaryotic type KH-domain (KH-domain type I)"/>
    <property type="match status" value="2"/>
</dbReference>
<organism evidence="5 6">
    <name type="scientific">Rhodotorula paludigena</name>
    <dbReference type="NCBI Taxonomy" id="86838"/>
    <lineage>
        <taxon>Eukaryota</taxon>
        <taxon>Fungi</taxon>
        <taxon>Dikarya</taxon>
        <taxon>Basidiomycota</taxon>
        <taxon>Pucciniomycotina</taxon>
        <taxon>Microbotryomycetes</taxon>
        <taxon>Sporidiobolales</taxon>
        <taxon>Sporidiobolaceae</taxon>
        <taxon>Rhodotorula</taxon>
    </lineage>
</organism>
<evidence type="ECO:0000256" key="2">
    <source>
        <dbReference type="SAM" id="MobiDB-lite"/>
    </source>
</evidence>
<evidence type="ECO:0000313" key="5">
    <source>
        <dbReference type="EMBL" id="GJN93361.1"/>
    </source>
</evidence>
<name>A0AAV5GLA9_9BASI</name>
<dbReference type="InterPro" id="IPR047890">
    <property type="entry name" value="KHDC4_KH-I_first"/>
</dbReference>
<gene>
    <name evidence="5" type="ORF">Rhopal_006414-T1</name>
</gene>
<feature type="region of interest" description="Disordered" evidence="2">
    <location>
        <begin position="351"/>
        <end position="418"/>
    </location>
</feature>
<feature type="compositionally biased region" description="Low complexity" evidence="2">
    <location>
        <begin position="456"/>
        <end position="475"/>
    </location>
</feature>
<keyword evidence="6" id="KW-1185">Reference proteome</keyword>
<dbReference type="EMBL" id="BQKY01000013">
    <property type="protein sequence ID" value="GJN93361.1"/>
    <property type="molecule type" value="Genomic_DNA"/>
</dbReference>
<dbReference type="Pfam" id="PF22675">
    <property type="entry name" value="KH-I_KHDC4-BBP"/>
    <property type="match status" value="1"/>
</dbReference>
<dbReference type="PANTHER" id="PTHR15744:SF0">
    <property type="entry name" value="KH HOMOLOGY DOMAIN-CONTAINING PROTEIN 4"/>
    <property type="match status" value="1"/>
</dbReference>
<dbReference type="CDD" id="cd22385">
    <property type="entry name" value="KH-I_KHDC4_rpt1"/>
    <property type="match status" value="1"/>
</dbReference>
<proteinExistence type="predicted"/>
<feature type="domain" description="KHDC4/BBP-like KH-domain type I" evidence="3">
    <location>
        <begin position="254"/>
        <end position="326"/>
    </location>
</feature>
<feature type="compositionally biased region" description="Pro residues" evidence="2">
    <location>
        <begin position="478"/>
        <end position="519"/>
    </location>
</feature>
<feature type="compositionally biased region" description="Gly residues" evidence="2">
    <location>
        <begin position="351"/>
        <end position="361"/>
    </location>
</feature>
<feature type="compositionally biased region" description="Basic and acidic residues" evidence="2">
    <location>
        <begin position="29"/>
        <end position="52"/>
    </location>
</feature>
<protein>
    <recommendedName>
        <fullName evidence="7">K Homology domain-containing protein</fullName>
    </recommendedName>
</protein>
<feature type="compositionally biased region" description="Low complexity" evidence="2">
    <location>
        <begin position="406"/>
        <end position="418"/>
    </location>
</feature>
<feature type="compositionally biased region" description="Basic and acidic residues" evidence="2">
    <location>
        <begin position="1"/>
        <end position="12"/>
    </location>
</feature>
<accession>A0AAV5GLA9</accession>
<reference evidence="5 6" key="1">
    <citation type="submission" date="2021-12" db="EMBL/GenBank/DDBJ databases">
        <title>High titer production of polyol ester of fatty acids by Rhodotorula paludigena BS15 towards product separation-free biomass refinery.</title>
        <authorList>
            <person name="Mano J."/>
            <person name="Ono H."/>
            <person name="Tanaka T."/>
            <person name="Naito K."/>
            <person name="Sushida H."/>
            <person name="Ike M."/>
            <person name="Tokuyasu K."/>
            <person name="Kitaoka M."/>
        </authorList>
    </citation>
    <scope>NUCLEOTIDE SEQUENCE [LARGE SCALE GENOMIC DNA]</scope>
    <source>
        <strain evidence="5 6">BS15</strain>
    </source>
</reference>
<feature type="region of interest" description="Disordered" evidence="2">
    <location>
        <begin position="86"/>
        <end position="125"/>
    </location>
</feature>
<evidence type="ECO:0008006" key="7">
    <source>
        <dbReference type="Google" id="ProtNLM"/>
    </source>
</evidence>
<feature type="domain" description="ATP-dependent RNA helicase PRP5/DDX46/KHDC4 KH" evidence="4">
    <location>
        <begin position="133"/>
        <end position="209"/>
    </location>
</feature>
<feature type="compositionally biased region" description="Low complexity" evidence="2">
    <location>
        <begin position="383"/>
        <end position="399"/>
    </location>
</feature>
<dbReference type="FunFam" id="3.30.1370.10:FF:000037">
    <property type="entry name" value="KH domain protein"/>
    <property type="match status" value="1"/>
</dbReference>
<dbReference type="InterPro" id="IPR056149">
    <property type="entry name" value="PRP5/DDX46/KHDC4_KH"/>
</dbReference>
<sequence>MSSLERKRKWDEPADGAPAQPDSASPAHDGAKHARTDLGPDVAPHDADKAAEAAEADAINETTTAAAAATAQGRVQAPAIAARLASQYGGPAPPGHAPPPPPPGGAGASAASPMGAGHKGERDRDREMGLFVEDIEINDLRNRYLLTKGPTQQQILADTGAAVLTKGVWYPDKSMATEKDPPLYLHITAESQDKLDAGVRAVKALIDQDLNLLDQRRFPRRDGADGAGGERDQGYGQRRKWPEEKVNIDLEPLRNFNIRAKTVGPGGLFVKYIQQETGTRVQIKGLGSGFIETDTGRESDDPLHINIAGPDPQQMEKAVELARDLLAVIREKHAEALQALQGGGGFGGGGYGGGAPGGGFQPSGANTQQVVGGRYGQPPQPENPYAYQPAQYAGAGLTAPLPPGEAPAGSAEPAGGQAASGMSAEAYTAWWNSLDQASQEYYTQYYAAYAQYAANPAAAAAGATGTPDATGGASANTAPPPPPPADSAPPPPPPSSAPPPPPPPPPAAAPPPPPPPPAEPQGGSGRYGAVPPPAGL</sequence>
<evidence type="ECO:0000259" key="3">
    <source>
        <dbReference type="Pfam" id="PF22675"/>
    </source>
</evidence>
<dbReference type="InterPro" id="IPR055256">
    <property type="entry name" value="KH_1_KHDC4/BBP-like"/>
</dbReference>
<feature type="compositionally biased region" description="Pro residues" evidence="2">
    <location>
        <begin position="91"/>
        <end position="104"/>
    </location>
</feature>
<dbReference type="InterPro" id="IPR036612">
    <property type="entry name" value="KH_dom_type_1_sf"/>
</dbReference>
<evidence type="ECO:0000256" key="1">
    <source>
        <dbReference type="PROSITE-ProRule" id="PRU00117"/>
    </source>
</evidence>
<dbReference type="PANTHER" id="PTHR15744">
    <property type="entry name" value="BLOM7"/>
    <property type="match status" value="1"/>
</dbReference>
<keyword evidence="1" id="KW-0694">RNA-binding</keyword>
<dbReference type="Gene3D" id="3.30.1370.10">
    <property type="entry name" value="K Homology domain, type 1"/>
    <property type="match status" value="2"/>
</dbReference>
<dbReference type="GO" id="GO:0003723">
    <property type="term" value="F:RNA binding"/>
    <property type="evidence" value="ECO:0007669"/>
    <property type="project" value="UniProtKB-UniRule"/>
</dbReference>
<feature type="region of interest" description="Disordered" evidence="2">
    <location>
        <begin position="1"/>
        <end position="58"/>
    </location>
</feature>
<dbReference type="AlphaFoldDB" id="A0AAV5GLA9"/>
<feature type="region of interest" description="Disordered" evidence="2">
    <location>
        <begin position="456"/>
        <end position="536"/>
    </location>
</feature>